<proteinExistence type="predicted"/>
<dbReference type="AlphaFoldDB" id="A0A8T4GI32"/>
<protein>
    <recommendedName>
        <fullName evidence="3">Metal-binding protein</fullName>
    </recommendedName>
</protein>
<dbReference type="Gene3D" id="1.20.1270.110">
    <property type="entry name" value="Uncharacterised protein family UPF0058"/>
    <property type="match status" value="1"/>
</dbReference>
<dbReference type="Pfam" id="PF01893">
    <property type="entry name" value="UPF0058"/>
    <property type="match status" value="1"/>
</dbReference>
<name>A0A8T4GI32_9EURY</name>
<comment type="caution">
    <text evidence="1">The sequence shown here is derived from an EMBL/GenBank/DDBJ whole genome shotgun (WGS) entry which is preliminary data.</text>
</comment>
<organism evidence="1 2">
    <name type="scientific">Halorubrum alkaliphilum</name>
    <dbReference type="NCBI Taxonomy" id="261290"/>
    <lineage>
        <taxon>Archaea</taxon>
        <taxon>Methanobacteriati</taxon>
        <taxon>Methanobacteriota</taxon>
        <taxon>Stenosarchaea group</taxon>
        <taxon>Halobacteria</taxon>
        <taxon>Halobacteriales</taxon>
        <taxon>Haloferacaceae</taxon>
        <taxon>Halorubrum</taxon>
    </lineage>
</organism>
<sequence>MVFDGMKRQELVHIHALLFEVGDYLKGDESIGGDVFVHYKTQPTRPHDIHRGKDAHTTAVKHLSSHCSQLIDESHHQIQTSSTGKPLL</sequence>
<evidence type="ECO:0008006" key="3">
    <source>
        <dbReference type="Google" id="ProtNLM"/>
    </source>
</evidence>
<dbReference type="EMBL" id="JAGGKQ010000018">
    <property type="protein sequence ID" value="MBP1923280.1"/>
    <property type="molecule type" value="Genomic_DNA"/>
</dbReference>
<gene>
    <name evidence="1" type="ORF">J2751_002319</name>
</gene>
<evidence type="ECO:0000313" key="1">
    <source>
        <dbReference type="EMBL" id="MBP1923280.1"/>
    </source>
</evidence>
<keyword evidence="2" id="KW-1185">Reference proteome</keyword>
<dbReference type="RefSeq" id="WP_394357387.1">
    <property type="nucleotide sequence ID" value="NZ_JAGGKQ010000018.1"/>
</dbReference>
<dbReference type="Proteomes" id="UP000823588">
    <property type="component" value="Unassembled WGS sequence"/>
</dbReference>
<evidence type="ECO:0000313" key="2">
    <source>
        <dbReference type="Proteomes" id="UP000823588"/>
    </source>
</evidence>
<dbReference type="InterPro" id="IPR002753">
    <property type="entry name" value="UPF0058"/>
</dbReference>
<reference evidence="1" key="1">
    <citation type="submission" date="2021-03" db="EMBL/GenBank/DDBJ databases">
        <title>Genomic Encyclopedia of Type Strains, Phase IV (KMG-IV): sequencing the most valuable type-strain genomes for metagenomic binning, comparative biology and taxonomic classification.</title>
        <authorList>
            <person name="Goeker M."/>
        </authorList>
    </citation>
    <scope>NUCLEOTIDE SEQUENCE</scope>
    <source>
        <strain evidence="1">DSM 23564</strain>
    </source>
</reference>
<accession>A0A8T4GI32</accession>
<dbReference type="InterPro" id="IPR036519">
    <property type="entry name" value="UPF0058_sf"/>
</dbReference>
<dbReference type="SUPFAM" id="SSF140371">
    <property type="entry name" value="Vng1086c-like"/>
    <property type="match status" value="1"/>
</dbReference>